<dbReference type="PANTHER" id="PTHR31376:SF1">
    <property type="entry name" value="PURINE PERMEASE 2"/>
    <property type="match status" value="1"/>
</dbReference>
<keyword evidence="4 7" id="KW-0812">Transmembrane</keyword>
<dbReference type="Proteomes" id="UP001396334">
    <property type="component" value="Unassembled WGS sequence"/>
</dbReference>
<comment type="subcellular location">
    <subcellularLocation>
        <location evidence="1">Membrane</location>
    </subcellularLocation>
</comment>
<sequence length="183" mass="20893">MEVVEKLHFPHGEKRVYFTHGGKRVWFSSCLETPIILLPTSSAYFCRSRNQPSSQNKLFFMKPHLFLAATVIGIWSPLWPLKLKLHKFTSYPVNAVVLLTIGTGVLTMHTSGDRPQKESKREYVLGFLMTLVGVYFVHRRNHSSCFTTRNRDPGCHFFQPQFSCGEGIGSCTLTLGLPFLLLW</sequence>
<evidence type="ECO:0000256" key="5">
    <source>
        <dbReference type="ARBA" id="ARBA00022989"/>
    </source>
</evidence>
<evidence type="ECO:0000256" key="4">
    <source>
        <dbReference type="ARBA" id="ARBA00022692"/>
    </source>
</evidence>
<evidence type="ECO:0000256" key="2">
    <source>
        <dbReference type="ARBA" id="ARBA00006213"/>
    </source>
</evidence>
<proteinExistence type="inferred from homology"/>
<evidence type="ECO:0000313" key="9">
    <source>
        <dbReference type="Proteomes" id="UP001396334"/>
    </source>
</evidence>
<dbReference type="EMBL" id="JBBPBN010000030">
    <property type="protein sequence ID" value="KAK9005592.1"/>
    <property type="molecule type" value="Genomic_DNA"/>
</dbReference>
<keyword evidence="5 7" id="KW-1133">Transmembrane helix</keyword>
<protein>
    <submittedName>
        <fullName evidence="8">Uncharacterized protein</fullName>
    </submittedName>
</protein>
<keyword evidence="3" id="KW-0813">Transport</keyword>
<name>A0ABR2QY12_9ROSI</name>
<dbReference type="Pfam" id="PF16913">
    <property type="entry name" value="PUNUT"/>
    <property type="match status" value="1"/>
</dbReference>
<evidence type="ECO:0000256" key="1">
    <source>
        <dbReference type="ARBA" id="ARBA00004370"/>
    </source>
</evidence>
<feature type="transmembrane region" description="Helical" evidence="7">
    <location>
        <begin position="58"/>
        <end position="79"/>
    </location>
</feature>
<evidence type="ECO:0000256" key="6">
    <source>
        <dbReference type="ARBA" id="ARBA00023136"/>
    </source>
</evidence>
<evidence type="ECO:0000256" key="7">
    <source>
        <dbReference type="SAM" id="Phobius"/>
    </source>
</evidence>
<organism evidence="8 9">
    <name type="scientific">Hibiscus sabdariffa</name>
    <name type="common">roselle</name>
    <dbReference type="NCBI Taxonomy" id="183260"/>
    <lineage>
        <taxon>Eukaryota</taxon>
        <taxon>Viridiplantae</taxon>
        <taxon>Streptophyta</taxon>
        <taxon>Embryophyta</taxon>
        <taxon>Tracheophyta</taxon>
        <taxon>Spermatophyta</taxon>
        <taxon>Magnoliopsida</taxon>
        <taxon>eudicotyledons</taxon>
        <taxon>Gunneridae</taxon>
        <taxon>Pentapetalae</taxon>
        <taxon>rosids</taxon>
        <taxon>malvids</taxon>
        <taxon>Malvales</taxon>
        <taxon>Malvaceae</taxon>
        <taxon>Malvoideae</taxon>
        <taxon>Hibiscus</taxon>
    </lineage>
</organism>
<dbReference type="PANTHER" id="PTHR31376">
    <property type="entry name" value="OS09G0467300 PROTEIN-RELATED"/>
    <property type="match status" value="1"/>
</dbReference>
<comment type="similarity">
    <text evidence="2">Belongs to the purine permeases (TC 2.A.7.14) family.</text>
</comment>
<feature type="transmembrane region" description="Helical" evidence="7">
    <location>
        <begin position="122"/>
        <end position="138"/>
    </location>
</feature>
<keyword evidence="6 7" id="KW-0472">Membrane</keyword>
<accession>A0ABR2QY12</accession>
<evidence type="ECO:0000256" key="3">
    <source>
        <dbReference type="ARBA" id="ARBA00022448"/>
    </source>
</evidence>
<dbReference type="InterPro" id="IPR030182">
    <property type="entry name" value="PUP_plant"/>
</dbReference>
<gene>
    <name evidence="8" type="ORF">V6N11_043020</name>
</gene>
<keyword evidence="9" id="KW-1185">Reference proteome</keyword>
<reference evidence="8 9" key="1">
    <citation type="journal article" date="2024" name="G3 (Bethesda)">
        <title>Genome assembly of Hibiscus sabdariffa L. provides insights into metabolisms of medicinal natural products.</title>
        <authorList>
            <person name="Kim T."/>
        </authorList>
    </citation>
    <scope>NUCLEOTIDE SEQUENCE [LARGE SCALE GENOMIC DNA]</scope>
    <source>
        <strain evidence="8">TK-2024</strain>
        <tissue evidence="8">Old leaves</tissue>
    </source>
</reference>
<evidence type="ECO:0000313" key="8">
    <source>
        <dbReference type="EMBL" id="KAK9005592.1"/>
    </source>
</evidence>
<feature type="transmembrane region" description="Helical" evidence="7">
    <location>
        <begin position="91"/>
        <end position="110"/>
    </location>
</feature>
<comment type="caution">
    <text evidence="8">The sequence shown here is derived from an EMBL/GenBank/DDBJ whole genome shotgun (WGS) entry which is preliminary data.</text>
</comment>